<accession>A0A2N4YXX7</accession>
<reference evidence="1 2" key="1">
    <citation type="submission" date="2017-11" db="EMBL/GenBank/DDBJ databases">
        <authorList>
            <person name="Han C.G."/>
        </authorList>
    </citation>
    <scope>NUCLEOTIDE SEQUENCE [LARGE SCALE GENOMIC DNA]</scope>
    <source>
        <strain evidence="1 2">A8</strain>
    </source>
</reference>
<evidence type="ECO:0000313" key="2">
    <source>
        <dbReference type="Proteomes" id="UP000234412"/>
    </source>
</evidence>
<organism evidence="1 2">
    <name type="scientific">Klebsiella variicola</name>
    <dbReference type="NCBI Taxonomy" id="244366"/>
    <lineage>
        <taxon>Bacteria</taxon>
        <taxon>Pseudomonadati</taxon>
        <taxon>Pseudomonadota</taxon>
        <taxon>Gammaproteobacteria</taxon>
        <taxon>Enterobacterales</taxon>
        <taxon>Enterobacteriaceae</taxon>
        <taxon>Klebsiella/Raoultella group</taxon>
        <taxon>Klebsiella</taxon>
        <taxon>Klebsiella pneumoniae complex</taxon>
    </lineage>
</organism>
<dbReference type="AlphaFoldDB" id="A0A2N4YXX7"/>
<dbReference type="EMBL" id="PIDP01000813">
    <property type="protein sequence ID" value="PLM92825.1"/>
    <property type="molecule type" value="Genomic_DNA"/>
</dbReference>
<dbReference type="SUPFAM" id="SSF51569">
    <property type="entry name" value="Aldolase"/>
    <property type="match status" value="1"/>
</dbReference>
<feature type="non-terminal residue" evidence="1">
    <location>
        <position position="48"/>
    </location>
</feature>
<sequence length="48" mass="5124">MKALDLRGIVPAPVTPFTRDGRIDHQAIKRLGSWLGSVKGVKGLVVLG</sequence>
<evidence type="ECO:0000313" key="1">
    <source>
        <dbReference type="EMBL" id="PLM92825.1"/>
    </source>
</evidence>
<comment type="caution">
    <text evidence="1">The sequence shown here is derived from an EMBL/GenBank/DDBJ whole genome shotgun (WGS) entry which is preliminary data.</text>
</comment>
<protein>
    <submittedName>
        <fullName evidence="1">Dihydrodipicolinate synthase family protein</fullName>
    </submittedName>
</protein>
<dbReference type="InterPro" id="IPR013785">
    <property type="entry name" value="Aldolase_TIM"/>
</dbReference>
<reference evidence="1 2" key="2">
    <citation type="submission" date="2018-01" db="EMBL/GenBank/DDBJ databases">
        <title>Genomic study of Klebsiella pneumoniae.</title>
        <authorList>
            <person name="Yang Y."/>
            <person name="Bicalho R."/>
        </authorList>
    </citation>
    <scope>NUCLEOTIDE SEQUENCE [LARGE SCALE GENOMIC DNA]</scope>
    <source>
        <strain evidence="1 2">A8</strain>
    </source>
</reference>
<name>A0A2N4YXX7_KLEVA</name>
<proteinExistence type="predicted"/>
<dbReference type="Gene3D" id="3.20.20.70">
    <property type="entry name" value="Aldolase class I"/>
    <property type="match status" value="1"/>
</dbReference>
<dbReference type="Proteomes" id="UP000234412">
    <property type="component" value="Unassembled WGS sequence"/>
</dbReference>
<gene>
    <name evidence="1" type="ORF">CWN47_20475</name>
</gene>